<dbReference type="Pfam" id="PF20150">
    <property type="entry name" value="2EXR"/>
    <property type="match status" value="1"/>
</dbReference>
<dbReference type="AlphaFoldDB" id="A0A1E1MHE4"/>
<protein>
    <recommendedName>
        <fullName evidence="2">2EXR domain-containing protein</fullName>
    </recommendedName>
</protein>
<keyword evidence="4" id="KW-1185">Reference proteome</keyword>
<evidence type="ECO:0000313" key="4">
    <source>
        <dbReference type="Proteomes" id="UP000177625"/>
    </source>
</evidence>
<organism evidence="3 4">
    <name type="scientific">Rhynchosporium secalis</name>
    <name type="common">Barley scald fungus</name>
    <dbReference type="NCBI Taxonomy" id="38038"/>
    <lineage>
        <taxon>Eukaryota</taxon>
        <taxon>Fungi</taxon>
        <taxon>Dikarya</taxon>
        <taxon>Ascomycota</taxon>
        <taxon>Pezizomycotina</taxon>
        <taxon>Leotiomycetes</taxon>
        <taxon>Helotiales</taxon>
        <taxon>Ploettnerulaceae</taxon>
        <taxon>Rhynchosporium</taxon>
    </lineage>
</organism>
<keyword evidence="1" id="KW-1133">Transmembrane helix</keyword>
<evidence type="ECO:0000313" key="3">
    <source>
        <dbReference type="EMBL" id="CZT48518.1"/>
    </source>
</evidence>
<dbReference type="PANTHER" id="PTHR35910">
    <property type="entry name" value="2EXR DOMAIN-CONTAINING PROTEIN"/>
    <property type="match status" value="1"/>
</dbReference>
<dbReference type="EMBL" id="FJVC01000339">
    <property type="protein sequence ID" value="CZT48518.1"/>
    <property type="molecule type" value="Genomic_DNA"/>
</dbReference>
<reference evidence="4" key="1">
    <citation type="submission" date="2016-03" db="EMBL/GenBank/DDBJ databases">
        <authorList>
            <person name="Guldener U."/>
        </authorList>
    </citation>
    <scope>NUCLEOTIDE SEQUENCE [LARGE SCALE GENOMIC DNA]</scope>
</reference>
<feature type="domain" description="2EXR" evidence="2">
    <location>
        <begin position="138"/>
        <end position="256"/>
    </location>
</feature>
<feature type="transmembrane region" description="Helical" evidence="1">
    <location>
        <begin position="12"/>
        <end position="32"/>
    </location>
</feature>
<dbReference type="PANTHER" id="PTHR35910:SF1">
    <property type="entry name" value="2EXR DOMAIN-CONTAINING PROTEIN"/>
    <property type="match status" value="1"/>
</dbReference>
<gene>
    <name evidence="3" type="ORF">RSE6_09226</name>
</gene>
<keyword evidence="1" id="KW-0812">Transmembrane</keyword>
<dbReference type="InterPro" id="IPR045518">
    <property type="entry name" value="2EXR"/>
</dbReference>
<dbReference type="Proteomes" id="UP000177625">
    <property type="component" value="Unassembled WGS sequence"/>
</dbReference>
<evidence type="ECO:0000256" key="1">
    <source>
        <dbReference type="SAM" id="Phobius"/>
    </source>
</evidence>
<evidence type="ECO:0000259" key="2">
    <source>
        <dbReference type="Pfam" id="PF20150"/>
    </source>
</evidence>
<proteinExistence type="predicted"/>
<accession>A0A1E1MHE4</accession>
<keyword evidence="1" id="KW-0472">Membrane</keyword>
<name>A0A1E1MHE4_RHYSE</name>
<sequence length="370" mass="42692">MRGTTMYECSEIFQTSFGTLFGASLCLCIYIATSSPRATLDPHINTAPPYNATFFPRPQHKQNLLALDRLQPSKLIMESNVLPSLYPPPMSPPKNSRIKQVMAQLPSLNIPQPSGKEFFSSYEAQPDPSAALIPLHEFTSFSYLPDHLRARIWHFAASETRYIKLIALDYRVPASYQKWDSRVSDQPRAPGILLACWESRRVGSLHYKRIFEKVQQLSENKDLRWRGTNEELIEAKRAAQLTNSNIIYVNFSRDIFVHVRCPAIAHEQGAEHIHNYNFKPFFLQCVERIQQIYSENNGMPFPIQLFAMSRIWDYGFELGEDSKEVIKGLTGVERDVHMYQLRLCVITGLFHFLGGVHLKVLLWEWNVELR</sequence>